<evidence type="ECO:0008006" key="11">
    <source>
        <dbReference type="Google" id="ProtNLM"/>
    </source>
</evidence>
<dbReference type="PANTHER" id="PTHR37984:SF5">
    <property type="entry name" value="PROTEIN NYNRIN-LIKE"/>
    <property type="match status" value="1"/>
</dbReference>
<evidence type="ECO:0000259" key="7">
    <source>
        <dbReference type="Pfam" id="PF00078"/>
    </source>
</evidence>
<keyword evidence="2" id="KW-0548">Nucleotidyltransferase</keyword>
<dbReference type="EMBL" id="FUEG01000034">
    <property type="protein sequence ID" value="SJL16309.1"/>
    <property type="molecule type" value="Genomic_DNA"/>
</dbReference>
<evidence type="ECO:0000256" key="2">
    <source>
        <dbReference type="ARBA" id="ARBA00022695"/>
    </source>
</evidence>
<accession>A0A284S5M9</accession>
<dbReference type="GO" id="GO:0003964">
    <property type="term" value="F:RNA-directed DNA polymerase activity"/>
    <property type="evidence" value="ECO:0007669"/>
    <property type="project" value="UniProtKB-KW"/>
</dbReference>
<dbReference type="GO" id="GO:0016787">
    <property type="term" value="F:hydrolase activity"/>
    <property type="evidence" value="ECO:0007669"/>
    <property type="project" value="UniProtKB-KW"/>
</dbReference>
<dbReference type="AlphaFoldDB" id="A0A284S5M9"/>
<keyword evidence="6" id="KW-0695">RNA-directed DNA polymerase</keyword>
<evidence type="ECO:0000256" key="5">
    <source>
        <dbReference type="ARBA" id="ARBA00022801"/>
    </source>
</evidence>
<keyword evidence="10" id="KW-1185">Reference proteome</keyword>
<feature type="domain" description="Reverse transcriptase RNase H-like" evidence="8">
    <location>
        <begin position="157"/>
        <end position="260"/>
    </location>
</feature>
<gene>
    <name evidence="9" type="ORF">ARMOST_19829</name>
</gene>
<name>A0A284S5M9_ARMOS</name>
<keyword evidence="4" id="KW-0255">Endonuclease</keyword>
<keyword evidence="1" id="KW-0808">Transferase</keyword>
<reference evidence="10" key="1">
    <citation type="journal article" date="2017" name="Nat. Ecol. Evol.">
        <title>Genome expansion and lineage-specific genetic innovations in the forest pathogenic fungi Armillaria.</title>
        <authorList>
            <person name="Sipos G."/>
            <person name="Prasanna A.N."/>
            <person name="Walter M.C."/>
            <person name="O'Connor E."/>
            <person name="Balint B."/>
            <person name="Krizsan K."/>
            <person name="Kiss B."/>
            <person name="Hess J."/>
            <person name="Varga T."/>
            <person name="Slot J."/>
            <person name="Riley R."/>
            <person name="Boka B."/>
            <person name="Rigling D."/>
            <person name="Barry K."/>
            <person name="Lee J."/>
            <person name="Mihaltcheva S."/>
            <person name="LaButti K."/>
            <person name="Lipzen A."/>
            <person name="Waldron R."/>
            <person name="Moloney N.M."/>
            <person name="Sperisen C."/>
            <person name="Kredics L."/>
            <person name="Vagvoelgyi C."/>
            <person name="Patrignani A."/>
            <person name="Fitzpatrick D."/>
            <person name="Nagy I."/>
            <person name="Doyle S."/>
            <person name="Anderson J.B."/>
            <person name="Grigoriev I.V."/>
            <person name="Gueldener U."/>
            <person name="Muensterkoetter M."/>
            <person name="Nagy L.G."/>
        </authorList>
    </citation>
    <scope>NUCLEOTIDE SEQUENCE [LARGE SCALE GENOMIC DNA]</scope>
    <source>
        <strain evidence="10">C18/9</strain>
    </source>
</reference>
<keyword evidence="3" id="KW-0540">Nuclease</keyword>
<dbReference type="GO" id="GO:0004519">
    <property type="term" value="F:endonuclease activity"/>
    <property type="evidence" value="ECO:0007669"/>
    <property type="project" value="UniProtKB-KW"/>
</dbReference>
<dbReference type="InterPro" id="IPR041373">
    <property type="entry name" value="RT_RNaseH"/>
</dbReference>
<proteinExistence type="predicted"/>
<dbReference type="CDD" id="cd09274">
    <property type="entry name" value="RNase_HI_RT_Ty3"/>
    <property type="match status" value="1"/>
</dbReference>
<dbReference type="OMA" id="IHEWRIP"/>
<dbReference type="InterPro" id="IPR050951">
    <property type="entry name" value="Retrovirus_Pol_polyprotein"/>
</dbReference>
<evidence type="ECO:0000313" key="10">
    <source>
        <dbReference type="Proteomes" id="UP000219338"/>
    </source>
</evidence>
<protein>
    <recommendedName>
        <fullName evidence="11">Reverse transcriptase domain-containing protein</fullName>
    </recommendedName>
</protein>
<dbReference type="Pfam" id="PF00078">
    <property type="entry name" value="RVT_1"/>
    <property type="match status" value="1"/>
</dbReference>
<dbReference type="Gene3D" id="3.30.70.270">
    <property type="match status" value="2"/>
</dbReference>
<evidence type="ECO:0000313" key="9">
    <source>
        <dbReference type="EMBL" id="SJL16309.1"/>
    </source>
</evidence>
<dbReference type="PANTHER" id="PTHR37984">
    <property type="entry name" value="PROTEIN CBG26694"/>
    <property type="match status" value="1"/>
</dbReference>
<dbReference type="Pfam" id="PF17917">
    <property type="entry name" value="RT_RNaseH"/>
    <property type="match status" value="1"/>
</dbReference>
<dbReference type="OrthoDB" id="1750432at2759"/>
<dbReference type="InterPro" id="IPR000477">
    <property type="entry name" value="RT_dom"/>
</dbReference>
<organism evidence="9 10">
    <name type="scientific">Armillaria ostoyae</name>
    <name type="common">Armillaria root rot fungus</name>
    <dbReference type="NCBI Taxonomy" id="47428"/>
    <lineage>
        <taxon>Eukaryota</taxon>
        <taxon>Fungi</taxon>
        <taxon>Dikarya</taxon>
        <taxon>Basidiomycota</taxon>
        <taxon>Agaricomycotina</taxon>
        <taxon>Agaricomycetes</taxon>
        <taxon>Agaricomycetidae</taxon>
        <taxon>Agaricales</taxon>
        <taxon>Marasmiineae</taxon>
        <taxon>Physalacriaceae</taxon>
        <taxon>Armillaria</taxon>
    </lineage>
</organism>
<dbReference type="InterPro" id="IPR043502">
    <property type="entry name" value="DNA/RNA_pol_sf"/>
</dbReference>
<evidence type="ECO:0000256" key="4">
    <source>
        <dbReference type="ARBA" id="ARBA00022759"/>
    </source>
</evidence>
<evidence type="ECO:0000259" key="8">
    <source>
        <dbReference type="Pfam" id="PF17917"/>
    </source>
</evidence>
<evidence type="ECO:0000256" key="1">
    <source>
        <dbReference type="ARBA" id="ARBA00022679"/>
    </source>
</evidence>
<feature type="domain" description="Reverse transcriptase" evidence="7">
    <location>
        <begin position="3"/>
        <end position="66"/>
    </location>
</feature>
<evidence type="ECO:0000256" key="6">
    <source>
        <dbReference type="ARBA" id="ARBA00022918"/>
    </source>
</evidence>
<keyword evidence="5" id="KW-0378">Hydrolase</keyword>
<evidence type="ECO:0000256" key="3">
    <source>
        <dbReference type="ARBA" id="ARBA00022722"/>
    </source>
</evidence>
<sequence>MSIFQDVIRKCMHVYLDDIFMYSDMIEEHERSLRIVFDWLREQELYLKWKKCELYIDRINCLGHIIDDQGLHADRDKLSQIHEWRIPRNYNDIQRFVGLVQYLAVFLSDISAYTGPLLSMTHNGNVFDWRPLHQCCFDMIKAICCKTPILRLIDLKVNEPIWVICDASKSGIRAMYGQGPTWQTCRPTVFMSKKFTMAQHNYQVHELETLGILEALMKWEDKLMGYRIHVITDHQALEFFKTQTHLTGHQMRWMDYMSRFNFDITYIKGENNKVTDCLSRYYESNTWEDTHGVHEYMRADARVDPTGEDLPPDRLQEVQGKVVKIHAMHKVNVQWSRQLQEKQELWDIEAQELVIPDDPKEDQVPAEQVTETVAEDDGPKGMTIEDMLQSGPSLLPKHINNDHFHEAIRKGYESDPFFKLIKDDPSANRSFKVKDGLIWMKNSRGDEVICLPKETIEGQSIHEVVLD</sequence>
<dbReference type="Proteomes" id="UP000219338">
    <property type="component" value="Unassembled WGS sequence"/>
</dbReference>
<dbReference type="InterPro" id="IPR043128">
    <property type="entry name" value="Rev_trsase/Diguanyl_cyclase"/>
</dbReference>
<dbReference type="SUPFAM" id="SSF56672">
    <property type="entry name" value="DNA/RNA polymerases"/>
    <property type="match status" value="1"/>
</dbReference>
<dbReference type="STRING" id="47428.A0A284S5M9"/>